<proteinExistence type="predicted"/>
<comment type="cofactor">
    <cofactor evidence="1">
        <name>pyridoxal 5'-phosphate</name>
        <dbReference type="ChEBI" id="CHEBI:597326"/>
    </cofactor>
</comment>
<dbReference type="InterPro" id="IPR015421">
    <property type="entry name" value="PyrdxlP-dep_Trfase_major"/>
</dbReference>
<dbReference type="PROSITE" id="PS50008">
    <property type="entry name" value="PIPLC_Y_DOMAIN"/>
    <property type="match status" value="1"/>
</dbReference>
<dbReference type="InterPro" id="IPR001711">
    <property type="entry name" value="PLipase_C_Pinositol-sp_Y"/>
</dbReference>
<evidence type="ECO:0000256" key="3">
    <source>
        <dbReference type="ARBA" id="ARBA00022679"/>
    </source>
</evidence>
<evidence type="ECO:0000259" key="5">
    <source>
        <dbReference type="PROSITE" id="PS50008"/>
    </source>
</evidence>
<dbReference type="FunFam" id="3.40.640.10:FF:000004">
    <property type="entry name" value="Acetylornithine aminotransferase"/>
    <property type="match status" value="1"/>
</dbReference>
<protein>
    <submittedName>
        <fullName evidence="6">Aminotransferase class III-fold pyridoxal phosphate-dependent enzyme</fullName>
    </submittedName>
</protein>
<keyword evidence="3 6" id="KW-0808">Transferase</keyword>
<keyword evidence="4" id="KW-0663">Pyridoxal phosphate</keyword>
<dbReference type="PROSITE" id="PS00600">
    <property type="entry name" value="AA_TRANSFER_CLASS_3"/>
    <property type="match status" value="1"/>
</dbReference>
<dbReference type="InterPro" id="IPR049704">
    <property type="entry name" value="Aminotrans_3_PPA_site"/>
</dbReference>
<dbReference type="InterPro" id="IPR015424">
    <property type="entry name" value="PyrdxlP-dep_Trfase"/>
</dbReference>
<dbReference type="PANTHER" id="PTHR11986">
    <property type="entry name" value="AMINOTRANSFERASE CLASS III"/>
    <property type="match status" value="1"/>
</dbReference>
<dbReference type="SUPFAM" id="SSF53383">
    <property type="entry name" value="PLP-dependent transferases"/>
    <property type="match status" value="1"/>
</dbReference>
<organism evidence="6 7">
    <name type="scientific">Acinetobacter lactucae</name>
    <dbReference type="NCBI Taxonomy" id="1785128"/>
    <lineage>
        <taxon>Bacteria</taxon>
        <taxon>Pseudomonadati</taxon>
        <taxon>Pseudomonadota</taxon>
        <taxon>Gammaproteobacteria</taxon>
        <taxon>Moraxellales</taxon>
        <taxon>Moraxellaceae</taxon>
        <taxon>Acinetobacter</taxon>
        <taxon>Acinetobacter calcoaceticus/baumannii complex</taxon>
    </lineage>
</organism>
<dbReference type="GO" id="GO:0042802">
    <property type="term" value="F:identical protein binding"/>
    <property type="evidence" value="ECO:0007669"/>
    <property type="project" value="TreeGrafter"/>
</dbReference>
<dbReference type="InterPro" id="IPR005814">
    <property type="entry name" value="Aminotrans_3"/>
</dbReference>
<reference evidence="6 7" key="1">
    <citation type="submission" date="2018-10" db="EMBL/GenBank/DDBJ databases">
        <title>GWAS and RNA-Seq identify cryptic mechanisms of antimicrobial resistance in Acinetobacter baumannii.</title>
        <authorList>
            <person name="Sahl J.W."/>
        </authorList>
    </citation>
    <scope>NUCLEOTIDE SEQUENCE [LARGE SCALE GENOMIC DNA]</scope>
    <source>
        <strain evidence="6 7">TG41018</strain>
    </source>
</reference>
<dbReference type="Pfam" id="PF00202">
    <property type="entry name" value="Aminotran_3"/>
    <property type="match status" value="1"/>
</dbReference>
<dbReference type="Proteomes" id="UP000276905">
    <property type="component" value="Unassembled WGS sequence"/>
</dbReference>
<comment type="caution">
    <text evidence="6">The sequence shown here is derived from an EMBL/GenBank/DDBJ whole genome shotgun (WGS) entry which is preliminary data.</text>
</comment>
<dbReference type="InterPro" id="IPR015422">
    <property type="entry name" value="PyrdxlP-dep_Trfase_small"/>
</dbReference>
<accession>A0A3R9SM58</accession>
<dbReference type="Gene3D" id="3.90.1150.10">
    <property type="entry name" value="Aspartate Aminotransferase, domain 1"/>
    <property type="match status" value="1"/>
</dbReference>
<sequence length="847" mass="94432">MYKINEYRQNLLNKFKISLNPQSAKDNIFYLSNGQIAYDYLAQYGAVPFGHNPEFLKEAIQNYFSSNQANFIQPNIHPKVEEFATTLIESVNSNLYSRCITTNSGAETVEAALKLARIKTGRRKVLGIFKGFHGKTFAALSASGSNRFKMPYIHDSDSYEYVNLNDTDALINKLSTNEFAAFIVEPVLGEGGMLPATCEFLKLAVELCEKHGTMSIFDEIQTGLGRLGDICAAKKYKIFPDCILFSKALGGGIVPIGAVIYKEQFYDFNFDKKHSSTFANNSLSATIALNVINHLDNPDNKIYENVNNLSKYLDECIRNLTDQHSDIIKFTGQGLMRAFEFYNKEAQQNILINFCQNNGSLAYIICGFLLKNHNIFVMPLLSQPCSIRFEPPLNINSHDIDRFINALEEICKIIKNGRYDVLFGNLIDIDKDSLPDLIISFPVSYVDNTKIAEINYKTEDKNLNAGKTFAFFIHATSAEDLVNTFPYSIKQNFNDNQLRQLADEILDIARIDYSPDVGAFFSVYNDKTYANGMFIFSPLSPKDMMRLNEKEKLDLMLEYLQVAEENGAELVGLGAYTSVIANGGTSILPHANNLTVTNGNSLTALSTVESLFSLIEDKNVEDACAVIVGARGSVGKIAVSGVAHKYGNLILVGRPGSELKIQQEIIPYLIQSCLTTDYQISKNSFFDKLSSYLSTTDYKKINFDKLVDDFLELGLSVEVDYQIAFSKADAVISATSEGKGFLNTKYLKKSALVFDAARPFDFVNDDDFKIYEGGLVRQPNEVFYSDCNMVKAPAGINLACLSETIALALDNTEEHQSIGKSIDFKKASNILNVAKKQGFKSVNYNLE</sequence>
<dbReference type="GO" id="GO:0004435">
    <property type="term" value="F:phosphatidylinositol-4,5-bisphosphate phospholipase C activity"/>
    <property type="evidence" value="ECO:0007669"/>
    <property type="project" value="InterPro"/>
</dbReference>
<evidence type="ECO:0000256" key="1">
    <source>
        <dbReference type="ARBA" id="ARBA00001933"/>
    </source>
</evidence>
<evidence type="ECO:0000256" key="2">
    <source>
        <dbReference type="ARBA" id="ARBA00022576"/>
    </source>
</evidence>
<dbReference type="Gene3D" id="3.40.640.10">
    <property type="entry name" value="Type I PLP-dependent aspartate aminotransferase-like (Major domain)"/>
    <property type="match status" value="1"/>
</dbReference>
<dbReference type="AlphaFoldDB" id="A0A3R9SM58"/>
<gene>
    <name evidence="6" type="ORF">EA756_07565</name>
</gene>
<evidence type="ECO:0000256" key="4">
    <source>
        <dbReference type="ARBA" id="ARBA00022898"/>
    </source>
</evidence>
<name>A0A3R9SM58_9GAMM</name>
<dbReference type="GO" id="GO:0008483">
    <property type="term" value="F:transaminase activity"/>
    <property type="evidence" value="ECO:0007669"/>
    <property type="project" value="UniProtKB-KW"/>
</dbReference>
<dbReference type="InterPro" id="IPR050103">
    <property type="entry name" value="Class-III_PLP-dep_AT"/>
</dbReference>
<dbReference type="PANTHER" id="PTHR11986:SF79">
    <property type="entry name" value="ACETYLORNITHINE AMINOTRANSFERASE, MITOCHONDRIAL"/>
    <property type="match status" value="1"/>
</dbReference>
<dbReference type="RefSeq" id="WP_125698728.1">
    <property type="nucleotide sequence ID" value="NZ_RFES01000004.1"/>
</dbReference>
<dbReference type="GO" id="GO:0035556">
    <property type="term" value="P:intracellular signal transduction"/>
    <property type="evidence" value="ECO:0007669"/>
    <property type="project" value="InterPro"/>
</dbReference>
<dbReference type="CDD" id="cd00610">
    <property type="entry name" value="OAT_like"/>
    <property type="match status" value="1"/>
</dbReference>
<evidence type="ECO:0000313" key="6">
    <source>
        <dbReference type="EMBL" id="RSO58115.1"/>
    </source>
</evidence>
<feature type="domain" description="PI-PLC Y-box" evidence="5">
    <location>
        <begin position="264"/>
        <end position="371"/>
    </location>
</feature>
<keyword evidence="2 6" id="KW-0032">Aminotransferase</keyword>
<dbReference type="EMBL" id="RFES01000004">
    <property type="protein sequence ID" value="RSO58115.1"/>
    <property type="molecule type" value="Genomic_DNA"/>
</dbReference>
<evidence type="ECO:0000313" key="7">
    <source>
        <dbReference type="Proteomes" id="UP000276905"/>
    </source>
</evidence>
<dbReference type="GO" id="GO:0030170">
    <property type="term" value="F:pyridoxal phosphate binding"/>
    <property type="evidence" value="ECO:0007669"/>
    <property type="project" value="InterPro"/>
</dbReference>
<dbReference type="GO" id="GO:0006629">
    <property type="term" value="P:lipid metabolic process"/>
    <property type="evidence" value="ECO:0007669"/>
    <property type="project" value="InterPro"/>
</dbReference>